<dbReference type="PANTHER" id="PTHR11644">
    <property type="entry name" value="CYTIDINE DEAMINASE"/>
    <property type="match status" value="1"/>
</dbReference>
<dbReference type="Proteomes" id="UP000019438">
    <property type="component" value="Chromosome"/>
</dbReference>
<name>A0AAN0VG41_9PROT</name>
<dbReference type="SUPFAM" id="SSF53927">
    <property type="entry name" value="Cytidine deaminase-like"/>
    <property type="match status" value="1"/>
</dbReference>
<dbReference type="InterPro" id="IPR016193">
    <property type="entry name" value="Cytidine_deaminase-like"/>
</dbReference>
<proteinExistence type="inferred from homology"/>
<dbReference type="InterPro" id="IPR050202">
    <property type="entry name" value="Cyt/Deoxycyt_deaminase"/>
</dbReference>
<dbReference type="Pfam" id="PF00383">
    <property type="entry name" value="dCMP_cyt_deam_1"/>
    <property type="match status" value="1"/>
</dbReference>
<evidence type="ECO:0000313" key="3">
    <source>
        <dbReference type="EMBL" id="AHJ63211.1"/>
    </source>
</evidence>
<dbReference type="KEGG" id="gbc:GbCGDNIH3_1383"/>
<dbReference type="GO" id="GO:0072527">
    <property type="term" value="P:pyrimidine-containing compound metabolic process"/>
    <property type="evidence" value="ECO:0007669"/>
    <property type="project" value="UniProtKB-ARBA"/>
</dbReference>
<dbReference type="KEGG" id="gbh:GbCGDNIH2_1383"/>
<comment type="similarity">
    <text evidence="1">Belongs to the cytidine and deoxycytidylate deaminase family.</text>
</comment>
<protein>
    <submittedName>
        <fullName evidence="3">Blasticidin-S deaminase</fullName>
        <ecNumber evidence="3">3.5.4.23</ecNumber>
    </submittedName>
</protein>
<dbReference type="Gene3D" id="3.40.140.10">
    <property type="entry name" value="Cytidine Deaminase, domain 2"/>
    <property type="match status" value="1"/>
</dbReference>
<dbReference type="PROSITE" id="PS51747">
    <property type="entry name" value="CYT_DCMP_DEAMINASES_2"/>
    <property type="match status" value="1"/>
</dbReference>
<evidence type="ECO:0000313" key="4">
    <source>
        <dbReference type="Proteomes" id="UP000019438"/>
    </source>
</evidence>
<dbReference type="InterPro" id="IPR002125">
    <property type="entry name" value="CMP_dCMP_dom"/>
</dbReference>
<sequence>MARAVMRQHYRPLWHTVAAALRDANGRIWTGLHLGATVGRLQICAEAIALGRAKLEGAADIETVVAVRHPKQDEPDQDIAVVSPCGACREMFADFAPSTMVIVTGEQGLIKVPLALLLPLPYRR</sequence>
<dbReference type="GO" id="GO:0005829">
    <property type="term" value="C:cytosol"/>
    <property type="evidence" value="ECO:0007669"/>
    <property type="project" value="TreeGrafter"/>
</dbReference>
<reference evidence="4" key="1">
    <citation type="submission" date="2012-06" db="EMBL/GenBank/DDBJ databases">
        <title>Genome analysis of multiple Granulibacter bethesdensis isolates demonstrates substantial genome diversity.</title>
        <authorList>
            <person name="Greenberg D.E."/>
            <person name="Porcella S.F."/>
            <person name="Zarember K."/>
            <person name="Zelazny A.M."/>
            <person name="Bruno D."/>
            <person name="Martens C."/>
            <person name="Barbian K.D."/>
            <person name="Jaske E."/>
            <person name="Holland S.M."/>
        </authorList>
    </citation>
    <scope>NUCLEOTIDE SEQUENCE [LARGE SCALE GENOMIC DNA]</scope>
    <source>
        <strain evidence="4">CGDNIH3</strain>
    </source>
</reference>
<gene>
    <name evidence="3" type="ORF">GbCGDNIH3_1383</name>
</gene>
<dbReference type="GO" id="GO:0004126">
    <property type="term" value="F:cytidine deaminase activity"/>
    <property type="evidence" value="ECO:0007669"/>
    <property type="project" value="UniProtKB-ARBA"/>
</dbReference>
<feature type="domain" description="CMP/dCMP-type deaminase" evidence="2">
    <location>
        <begin position="1"/>
        <end position="124"/>
    </location>
</feature>
<dbReference type="GO" id="GO:0047711">
    <property type="term" value="F:blasticidin-S deaminase activity"/>
    <property type="evidence" value="ECO:0007669"/>
    <property type="project" value="UniProtKB-EC"/>
</dbReference>
<evidence type="ECO:0000259" key="2">
    <source>
        <dbReference type="PROSITE" id="PS51747"/>
    </source>
</evidence>
<dbReference type="GO" id="GO:0055086">
    <property type="term" value="P:nucleobase-containing small molecule metabolic process"/>
    <property type="evidence" value="ECO:0007669"/>
    <property type="project" value="UniProtKB-ARBA"/>
</dbReference>
<dbReference type="GO" id="GO:0008270">
    <property type="term" value="F:zinc ion binding"/>
    <property type="evidence" value="ECO:0007669"/>
    <property type="project" value="TreeGrafter"/>
</dbReference>
<dbReference type="CDD" id="cd01283">
    <property type="entry name" value="cytidine_deaminase"/>
    <property type="match status" value="1"/>
</dbReference>
<accession>A0AAN0VG41</accession>
<organism evidence="3 4">
    <name type="scientific">Granulibacter bethesdensis</name>
    <dbReference type="NCBI Taxonomy" id="364410"/>
    <lineage>
        <taxon>Bacteria</taxon>
        <taxon>Pseudomonadati</taxon>
        <taxon>Pseudomonadota</taxon>
        <taxon>Alphaproteobacteria</taxon>
        <taxon>Acetobacterales</taxon>
        <taxon>Acetobacteraceae</taxon>
        <taxon>Granulibacter</taxon>
    </lineage>
</organism>
<dbReference type="PANTHER" id="PTHR11644:SF2">
    <property type="entry name" value="CYTIDINE DEAMINASE"/>
    <property type="match status" value="1"/>
</dbReference>
<dbReference type="EMBL" id="CP003181">
    <property type="protein sequence ID" value="AHJ63211.1"/>
    <property type="molecule type" value="Genomic_DNA"/>
</dbReference>
<dbReference type="NCBIfam" id="NF005314">
    <property type="entry name" value="PRK06848.1"/>
    <property type="match status" value="1"/>
</dbReference>
<keyword evidence="3" id="KW-0378">Hydrolase</keyword>
<dbReference type="EC" id="3.5.4.23" evidence="3"/>
<evidence type="ECO:0000256" key="1">
    <source>
        <dbReference type="ARBA" id="ARBA00006576"/>
    </source>
</evidence>
<dbReference type="AlphaFoldDB" id="A0AAN0VG41"/>